<dbReference type="SUPFAM" id="SSF48726">
    <property type="entry name" value="Immunoglobulin"/>
    <property type="match status" value="1"/>
</dbReference>
<dbReference type="EMBL" id="AJWK01013627">
    <property type="status" value="NOT_ANNOTATED_CDS"/>
    <property type="molecule type" value="Genomic_DNA"/>
</dbReference>
<dbReference type="AlphaFoldDB" id="A0A1B0EUF3"/>
<protein>
    <recommendedName>
        <fullName evidence="1">Ig-like domain-containing protein</fullName>
    </recommendedName>
</protein>
<reference evidence="2" key="1">
    <citation type="submission" date="2020-05" db="UniProtKB">
        <authorList>
            <consortium name="EnsemblMetazoa"/>
        </authorList>
    </citation>
    <scope>IDENTIFICATION</scope>
    <source>
        <strain evidence="2">Jacobina</strain>
    </source>
</reference>
<keyword evidence="3" id="KW-1185">Reference proteome</keyword>
<evidence type="ECO:0000259" key="1">
    <source>
        <dbReference type="PROSITE" id="PS50835"/>
    </source>
</evidence>
<feature type="domain" description="Ig-like" evidence="1">
    <location>
        <begin position="1"/>
        <end position="63"/>
    </location>
</feature>
<organism evidence="2 3">
    <name type="scientific">Lutzomyia longipalpis</name>
    <name type="common">Sand fly</name>
    <dbReference type="NCBI Taxonomy" id="7200"/>
    <lineage>
        <taxon>Eukaryota</taxon>
        <taxon>Metazoa</taxon>
        <taxon>Ecdysozoa</taxon>
        <taxon>Arthropoda</taxon>
        <taxon>Hexapoda</taxon>
        <taxon>Insecta</taxon>
        <taxon>Pterygota</taxon>
        <taxon>Neoptera</taxon>
        <taxon>Endopterygota</taxon>
        <taxon>Diptera</taxon>
        <taxon>Nematocera</taxon>
        <taxon>Psychodoidea</taxon>
        <taxon>Psychodidae</taxon>
        <taxon>Lutzomyia</taxon>
        <taxon>Lutzomyia</taxon>
    </lineage>
</organism>
<dbReference type="EnsemblMetazoa" id="LLOJ004335-RA">
    <property type="protein sequence ID" value="LLOJ004335-PA"/>
    <property type="gene ID" value="LLOJ004335"/>
</dbReference>
<dbReference type="Proteomes" id="UP000092461">
    <property type="component" value="Unassembled WGS sequence"/>
</dbReference>
<dbReference type="PROSITE" id="PS50835">
    <property type="entry name" value="IG_LIKE"/>
    <property type="match status" value="1"/>
</dbReference>
<dbReference type="InterPro" id="IPR036179">
    <property type="entry name" value="Ig-like_dom_sf"/>
</dbReference>
<dbReference type="Pfam" id="PF13895">
    <property type="entry name" value="Ig_2"/>
    <property type="match status" value="1"/>
</dbReference>
<dbReference type="Gene3D" id="2.60.40.10">
    <property type="entry name" value="Immunoglobulins"/>
    <property type="match status" value="1"/>
</dbReference>
<name>A0A1B0EUF3_LUTLO</name>
<dbReference type="VEuPathDB" id="VectorBase:LLOJ004335"/>
<accession>A0A1B0EUF3</accession>
<dbReference type="InterPro" id="IPR007110">
    <property type="entry name" value="Ig-like_dom"/>
</dbReference>
<sequence>MSQISAVAGKTMNIKCPVAGYPIESIVWEKDNTRLPINMTTDQGTYSCIARNKHNYTSQRTVNIAVLAICCKPN</sequence>
<dbReference type="InterPro" id="IPR013783">
    <property type="entry name" value="Ig-like_fold"/>
</dbReference>
<dbReference type="EMBL" id="AJWK01013626">
    <property type="status" value="NOT_ANNOTATED_CDS"/>
    <property type="molecule type" value="Genomic_DNA"/>
</dbReference>
<evidence type="ECO:0000313" key="3">
    <source>
        <dbReference type="Proteomes" id="UP000092461"/>
    </source>
</evidence>
<proteinExistence type="predicted"/>
<evidence type="ECO:0000313" key="2">
    <source>
        <dbReference type="EnsemblMetazoa" id="LLOJ004335-PA"/>
    </source>
</evidence>